<comment type="function">
    <text evidence="4">Produces ATP from ADP in the presence of a proton gradient across the membrane.</text>
</comment>
<comment type="caution">
    <text evidence="6">The sequence shown here is derived from an EMBL/GenBank/DDBJ whole genome shotgun (WGS) entry which is preliminary data.</text>
</comment>
<evidence type="ECO:0000256" key="5">
    <source>
        <dbReference type="SAM" id="Coils"/>
    </source>
</evidence>
<feature type="coiled-coil region" evidence="5">
    <location>
        <begin position="33"/>
        <end position="60"/>
    </location>
</feature>
<sequence>MAQQVFPTKGNLIATKKTLALSTMGYDLMDKKRNILIREMMGLVDQAQKLRNEVDEIFDQAYAALRNANITLGMINEIAESVPLDDGITIGYRSVMGVDIPIIKYEKKPVVLSYGLYDSNSQLDYAFMCFQRVKEISITLSEIENAAAGLSDAIVKTQRRANALKNVVIPNLESTVKFISDSLDEKDREEFSRLKVIKAQKTAKAKRLAAAQAEAAKAEAVGE</sequence>
<organism evidence="6 7">
    <name type="scientific">Hydrogenoanaerobacterium saccharovorans</name>
    <dbReference type="NCBI Taxonomy" id="474960"/>
    <lineage>
        <taxon>Bacteria</taxon>
        <taxon>Bacillati</taxon>
        <taxon>Bacillota</taxon>
        <taxon>Clostridia</taxon>
        <taxon>Eubacteriales</taxon>
        <taxon>Oscillospiraceae</taxon>
        <taxon>Hydrogenoanaerobacterium</taxon>
    </lineage>
</organism>
<evidence type="ECO:0000256" key="3">
    <source>
        <dbReference type="ARBA" id="ARBA00023065"/>
    </source>
</evidence>
<proteinExistence type="inferred from homology"/>
<dbReference type="HAMAP" id="MF_00271">
    <property type="entry name" value="ATP_synth_D_arch"/>
    <property type="match status" value="1"/>
</dbReference>
<keyword evidence="5" id="KW-0175">Coiled coil</keyword>
<dbReference type="PANTHER" id="PTHR11671">
    <property type="entry name" value="V-TYPE ATP SYNTHASE SUBUNIT D"/>
    <property type="match status" value="1"/>
</dbReference>
<dbReference type="EMBL" id="JACSNR010000001">
    <property type="protein sequence ID" value="MBM6922159.1"/>
    <property type="molecule type" value="Genomic_DNA"/>
</dbReference>
<reference evidence="6 7" key="1">
    <citation type="journal article" date="2021" name="Sci. Rep.">
        <title>The distribution of antibiotic resistance genes in chicken gut microbiota commensals.</title>
        <authorList>
            <person name="Juricova H."/>
            <person name="Matiasovicova J."/>
            <person name="Kubasova T."/>
            <person name="Cejkova D."/>
            <person name="Rychlik I."/>
        </authorList>
    </citation>
    <scope>NUCLEOTIDE SEQUENCE [LARGE SCALE GENOMIC DNA]</scope>
    <source>
        <strain evidence="6 7">An564</strain>
    </source>
</reference>
<dbReference type="NCBIfam" id="TIGR00309">
    <property type="entry name" value="V_ATPase_subD"/>
    <property type="match status" value="1"/>
</dbReference>
<keyword evidence="3 4" id="KW-0406">Ion transport</keyword>
<evidence type="ECO:0000256" key="4">
    <source>
        <dbReference type="HAMAP-Rule" id="MF_00271"/>
    </source>
</evidence>
<keyword evidence="4" id="KW-0066">ATP synthesis</keyword>
<dbReference type="RefSeq" id="WP_204719192.1">
    <property type="nucleotide sequence ID" value="NZ_JACSNR010000001.1"/>
</dbReference>
<evidence type="ECO:0000313" key="7">
    <source>
        <dbReference type="Proteomes" id="UP000724149"/>
    </source>
</evidence>
<gene>
    <name evidence="4" type="primary">atpD</name>
    <name evidence="6" type="ORF">H9X81_00430</name>
</gene>
<name>A0ABS2GKE1_9FIRM</name>
<keyword evidence="2 4" id="KW-0813">Transport</keyword>
<accession>A0ABS2GKE1</accession>
<protein>
    <recommendedName>
        <fullName evidence="4">V-type ATP synthase subunit D</fullName>
    </recommendedName>
    <alternativeName>
        <fullName evidence="4">V-ATPase subunit D</fullName>
    </alternativeName>
</protein>
<comment type="similarity">
    <text evidence="1 4">Belongs to the V-ATPase D subunit family.</text>
</comment>
<evidence type="ECO:0000256" key="2">
    <source>
        <dbReference type="ARBA" id="ARBA00022448"/>
    </source>
</evidence>
<dbReference type="Gene3D" id="1.10.287.3240">
    <property type="match status" value="1"/>
</dbReference>
<dbReference type="Proteomes" id="UP000724149">
    <property type="component" value="Unassembled WGS sequence"/>
</dbReference>
<keyword evidence="4" id="KW-0375">Hydrogen ion transport</keyword>
<keyword evidence="7" id="KW-1185">Reference proteome</keyword>
<evidence type="ECO:0000313" key="6">
    <source>
        <dbReference type="EMBL" id="MBM6922159.1"/>
    </source>
</evidence>
<evidence type="ECO:0000256" key="1">
    <source>
        <dbReference type="ARBA" id="ARBA00005850"/>
    </source>
</evidence>
<dbReference type="InterPro" id="IPR002699">
    <property type="entry name" value="V_ATPase_D"/>
</dbReference>
<dbReference type="Pfam" id="PF01813">
    <property type="entry name" value="ATP-synt_D"/>
    <property type="match status" value="1"/>
</dbReference>